<dbReference type="Proteomes" id="UP000036681">
    <property type="component" value="Unplaced"/>
</dbReference>
<dbReference type="WBParaSite" id="ALUE_0000449201-mRNA-1">
    <property type="protein sequence ID" value="ALUE_0000449201-mRNA-1"/>
    <property type="gene ID" value="ALUE_0000449201"/>
</dbReference>
<name>A0A0M3HQR6_ASCLU</name>
<evidence type="ECO:0000313" key="1">
    <source>
        <dbReference type="Proteomes" id="UP000036681"/>
    </source>
</evidence>
<proteinExistence type="predicted"/>
<accession>A0A0M3HQR6</accession>
<keyword evidence="1" id="KW-1185">Reference proteome</keyword>
<evidence type="ECO:0000313" key="2">
    <source>
        <dbReference type="WBParaSite" id="ALUE_0000449201-mRNA-1"/>
    </source>
</evidence>
<dbReference type="AlphaFoldDB" id="A0A0M3HQR6"/>
<reference evidence="2" key="1">
    <citation type="submission" date="2017-02" db="UniProtKB">
        <authorList>
            <consortium name="WormBaseParasite"/>
        </authorList>
    </citation>
    <scope>IDENTIFICATION</scope>
</reference>
<sequence length="319" mass="34731">MEKSLTTLLQHSFYTPKRERLVHIEETVESVVRGREQFVTGEMLLKTSDGDPIVKRRRMKFGYNLPEFPVHNLEGTASSQGGQVGADLGKGINFLVFIEITMDGIDFHLLCCAFNRNDEMGTAPASAALPAQQYSAPFNQASPSSFGGSFSLLGAAWCSQLNDYSAYCPFLQDISNDAIAYTSLPQSASRKAWLWPHRADNVSSCVRMCLYNGNERKEVIGLDEPILAELYASPLNKENVAFQMVADHRPGNDEDGSGTGTAGNPICLEGTIRDELQTSFSVGTNLPINTTTERKPNQEASAVAVNAVADTPISPGKVE</sequence>
<organism evidence="1 2">
    <name type="scientific">Ascaris lumbricoides</name>
    <name type="common">Giant roundworm</name>
    <dbReference type="NCBI Taxonomy" id="6252"/>
    <lineage>
        <taxon>Eukaryota</taxon>
        <taxon>Metazoa</taxon>
        <taxon>Ecdysozoa</taxon>
        <taxon>Nematoda</taxon>
        <taxon>Chromadorea</taxon>
        <taxon>Rhabditida</taxon>
        <taxon>Spirurina</taxon>
        <taxon>Ascaridomorpha</taxon>
        <taxon>Ascaridoidea</taxon>
        <taxon>Ascarididae</taxon>
        <taxon>Ascaris</taxon>
    </lineage>
</organism>
<protein>
    <submittedName>
        <fullName evidence="2">Protein kinase domain-containing protein</fullName>
    </submittedName>
</protein>